<keyword evidence="2" id="KW-1185">Reference proteome</keyword>
<evidence type="ECO:0008006" key="3">
    <source>
        <dbReference type="Google" id="ProtNLM"/>
    </source>
</evidence>
<reference evidence="1" key="1">
    <citation type="submission" date="2023-05" db="EMBL/GenBank/DDBJ databases">
        <title>[olsenella] sp. nov., isolated from a pig farm feces dump.</title>
        <authorList>
            <person name="Chang Y.-H."/>
        </authorList>
    </citation>
    <scope>NUCLEOTIDE SEQUENCE</scope>
    <source>
        <strain evidence="1">YH-ols2217</strain>
    </source>
</reference>
<evidence type="ECO:0000313" key="2">
    <source>
        <dbReference type="Proteomes" id="UP001431693"/>
    </source>
</evidence>
<protein>
    <recommendedName>
        <fullName evidence="3">C2H2-type domain-containing protein</fullName>
    </recommendedName>
</protein>
<organism evidence="1 2">
    <name type="scientific">Kribbibacterium absianum</name>
    <dbReference type="NCBI Taxonomy" id="3044210"/>
    <lineage>
        <taxon>Bacteria</taxon>
        <taxon>Bacillati</taxon>
        <taxon>Actinomycetota</taxon>
        <taxon>Coriobacteriia</taxon>
        <taxon>Coriobacteriales</taxon>
        <taxon>Kribbibacteriaceae</taxon>
        <taxon>Kribbibacterium</taxon>
    </lineage>
</organism>
<evidence type="ECO:0000313" key="1">
    <source>
        <dbReference type="EMBL" id="MDJ1129836.1"/>
    </source>
</evidence>
<dbReference type="RefSeq" id="WP_283712957.1">
    <property type="nucleotide sequence ID" value="NZ_JASJEW010000002.1"/>
</dbReference>
<sequence>MDKTVLNHYFLRSAVEYLAPAYNEIFTPSIDGSFDYRAFSDEVLKECLDPESGAIALSQRFPGRLFFGPFCDAGGSEDRARAIALLRATWEAHKKLQRLARLAFEGGEVPVWRPEVEQKLREGVLAIEGELRECEGLSLERGDGYLEAPEDALPACHLYHWSLEVSGPYSQWLRARVDGLEPLMGVMPAPRVLGMVVSRRLALSEDGQCLEMDVYGRQSLLPDWDAFLDAQDKGLPEDVTLSGYELLAGLTVLLDTVASLHLITSFMAVDFGQPCRSTAQDGLTDFWLRCYEDPRARGCNLGICEVCGHVFVGSSPKQRGHHDCMNRQRVMRSKARKFQRLVDDGMELEEAARAASISPSTAAVLLGQAGGEPRVLASPEG</sequence>
<accession>A0ABT6ZMH3</accession>
<gene>
    <name evidence="1" type="ORF">QJ043_07075</name>
</gene>
<proteinExistence type="predicted"/>
<dbReference type="EMBL" id="JASJEX010000003">
    <property type="protein sequence ID" value="MDJ1129836.1"/>
    <property type="molecule type" value="Genomic_DNA"/>
</dbReference>
<dbReference type="Proteomes" id="UP001431693">
    <property type="component" value="Unassembled WGS sequence"/>
</dbReference>
<name>A0ABT6ZMH3_9ACTN</name>
<comment type="caution">
    <text evidence="1">The sequence shown here is derived from an EMBL/GenBank/DDBJ whole genome shotgun (WGS) entry which is preliminary data.</text>
</comment>